<evidence type="ECO:0000313" key="2">
    <source>
        <dbReference type="EMBL" id="UYP44817.1"/>
    </source>
</evidence>
<feature type="transmembrane region" description="Helical" evidence="1">
    <location>
        <begin position="21"/>
        <end position="40"/>
    </location>
</feature>
<gene>
    <name evidence="2" type="ORF">NEF87_001102</name>
</gene>
<dbReference type="EMBL" id="CP104013">
    <property type="protein sequence ID" value="UYP44817.1"/>
    <property type="molecule type" value="Genomic_DNA"/>
</dbReference>
<sequence length="229" mass="25924">MTSKTKANSTKPKNRVVLKNYSKIILFYPLFIYTLIALVVQYGGEKLGREPISQLAIIWIFIFFINLVIVGFDFSSIKFFVLFLVVILIGMGLVLLDHNGTIDLFAFIASIRTLFDFTLDSKFYAWVLGILGFTIIAAIIQAQVHFVKIEKNEIYIKGLAQGKSERFPTTNLQLNIEFTDIFELISMGAGTVTLKIGSEMIIVLQTVPFIRKKKKIIDLLLSTTLVKQE</sequence>
<keyword evidence="1" id="KW-1133">Transmembrane helix</keyword>
<keyword evidence="1" id="KW-0472">Membrane</keyword>
<feature type="transmembrane region" description="Helical" evidence="1">
    <location>
        <begin position="52"/>
        <end position="72"/>
    </location>
</feature>
<dbReference type="Proteomes" id="UP001208689">
    <property type="component" value="Chromosome"/>
</dbReference>
<reference evidence="2" key="1">
    <citation type="submission" date="2022-09" db="EMBL/GenBank/DDBJ databases">
        <title>Actin cytoskeleton and complex cell architecture in an #Asgard archaeon.</title>
        <authorList>
            <person name="Ponce Toledo R.I."/>
            <person name="Schleper C."/>
            <person name="Rodrigues Oliveira T."/>
            <person name="Wollweber F."/>
            <person name="Xu J."/>
            <person name="Rittmann S."/>
            <person name="Klingl A."/>
            <person name="Pilhofer M."/>
        </authorList>
    </citation>
    <scope>NUCLEOTIDE SEQUENCE</scope>
    <source>
        <strain evidence="2">B-35</strain>
    </source>
</reference>
<evidence type="ECO:0008006" key="4">
    <source>
        <dbReference type="Google" id="ProtNLM"/>
    </source>
</evidence>
<keyword evidence="1" id="KW-0812">Transmembrane</keyword>
<name>A0ABY6HPJ5_9ARCH</name>
<feature type="transmembrane region" description="Helical" evidence="1">
    <location>
        <begin position="79"/>
        <end position="96"/>
    </location>
</feature>
<feature type="transmembrane region" description="Helical" evidence="1">
    <location>
        <begin position="123"/>
        <end position="147"/>
    </location>
</feature>
<accession>A0ABY6HPJ5</accession>
<evidence type="ECO:0000256" key="1">
    <source>
        <dbReference type="SAM" id="Phobius"/>
    </source>
</evidence>
<keyword evidence="3" id="KW-1185">Reference proteome</keyword>
<evidence type="ECO:0000313" key="3">
    <source>
        <dbReference type="Proteomes" id="UP001208689"/>
    </source>
</evidence>
<protein>
    <recommendedName>
        <fullName evidence="4">DUF304 domain-containing protein</fullName>
    </recommendedName>
</protein>
<organism evidence="2 3">
    <name type="scientific">Candidatus Lokiarchaeum ossiferum</name>
    <dbReference type="NCBI Taxonomy" id="2951803"/>
    <lineage>
        <taxon>Archaea</taxon>
        <taxon>Promethearchaeati</taxon>
        <taxon>Promethearchaeota</taxon>
        <taxon>Promethearchaeia</taxon>
        <taxon>Promethearchaeales</taxon>
        <taxon>Promethearchaeaceae</taxon>
        <taxon>Candidatus Lokiarchaeum</taxon>
    </lineage>
</organism>
<proteinExistence type="predicted"/>